<evidence type="ECO:0000313" key="4">
    <source>
        <dbReference type="Proteomes" id="UP000001542"/>
    </source>
</evidence>
<evidence type="ECO:0000256" key="1">
    <source>
        <dbReference type="ARBA" id="ARBA00023186"/>
    </source>
</evidence>
<gene>
    <name evidence="3" type="ORF">TVAG_103810</name>
</gene>
<dbReference type="VEuPathDB" id="TrichDB:TVAG_103810"/>
<dbReference type="OrthoDB" id="10263182at2759"/>
<dbReference type="SMR" id="A2FJW0"/>
<dbReference type="GO" id="GO:0005737">
    <property type="term" value="C:cytoplasm"/>
    <property type="evidence" value="ECO:0000318"/>
    <property type="project" value="GO_Central"/>
</dbReference>
<evidence type="ECO:0000313" key="3">
    <source>
        <dbReference type="EMBL" id="EAX94812.1"/>
    </source>
</evidence>
<protein>
    <submittedName>
        <fullName evidence="3">Uncharacterized protein</fullName>
    </submittedName>
</protein>
<dbReference type="PANTHER" id="PTHR12828:SF3">
    <property type="entry name" value="PROTEASOME MATURATION PROTEIN"/>
    <property type="match status" value="1"/>
</dbReference>
<comment type="similarity">
    <text evidence="2">Belongs to the POMP/UMP1 family.</text>
</comment>
<dbReference type="Pfam" id="PF05348">
    <property type="entry name" value="UMP1"/>
    <property type="match status" value="1"/>
</dbReference>
<keyword evidence="1" id="KW-0143">Chaperone</keyword>
<dbReference type="Proteomes" id="UP000001542">
    <property type="component" value="Unassembled WGS sequence"/>
</dbReference>
<dbReference type="GO" id="GO:0043248">
    <property type="term" value="P:proteasome assembly"/>
    <property type="evidence" value="ECO:0000318"/>
    <property type="project" value="GO_Central"/>
</dbReference>
<proteinExistence type="inferred from homology"/>
<dbReference type="PANTHER" id="PTHR12828">
    <property type="entry name" value="PROTEASOME MATURATION PROTEIN UMP1"/>
    <property type="match status" value="1"/>
</dbReference>
<organism evidence="3 4">
    <name type="scientific">Trichomonas vaginalis (strain ATCC PRA-98 / G3)</name>
    <dbReference type="NCBI Taxonomy" id="412133"/>
    <lineage>
        <taxon>Eukaryota</taxon>
        <taxon>Metamonada</taxon>
        <taxon>Parabasalia</taxon>
        <taxon>Trichomonadida</taxon>
        <taxon>Trichomonadidae</taxon>
        <taxon>Trichomonas</taxon>
    </lineage>
</organism>
<reference evidence="3" key="1">
    <citation type="submission" date="2006-10" db="EMBL/GenBank/DDBJ databases">
        <authorList>
            <person name="Amadeo P."/>
            <person name="Zhao Q."/>
            <person name="Wortman J."/>
            <person name="Fraser-Liggett C."/>
            <person name="Carlton J."/>
        </authorList>
    </citation>
    <scope>NUCLEOTIDE SEQUENCE</scope>
    <source>
        <strain evidence="3">G3</strain>
    </source>
</reference>
<keyword evidence="4" id="KW-1185">Reference proteome</keyword>
<dbReference type="AlphaFoldDB" id="A2FJW0"/>
<dbReference type="GO" id="GO:0005634">
    <property type="term" value="C:nucleus"/>
    <property type="evidence" value="ECO:0000318"/>
    <property type="project" value="GO_Central"/>
</dbReference>
<name>A2FJW0_TRIV3</name>
<reference evidence="3" key="2">
    <citation type="journal article" date="2007" name="Science">
        <title>Draft genome sequence of the sexually transmitted pathogen Trichomonas vaginalis.</title>
        <authorList>
            <person name="Carlton J.M."/>
            <person name="Hirt R.P."/>
            <person name="Silva J.C."/>
            <person name="Delcher A.L."/>
            <person name="Schatz M."/>
            <person name="Zhao Q."/>
            <person name="Wortman J.R."/>
            <person name="Bidwell S.L."/>
            <person name="Alsmark U.C.M."/>
            <person name="Besteiro S."/>
            <person name="Sicheritz-Ponten T."/>
            <person name="Noel C.J."/>
            <person name="Dacks J.B."/>
            <person name="Foster P.G."/>
            <person name="Simillion C."/>
            <person name="Van de Peer Y."/>
            <person name="Miranda-Saavedra D."/>
            <person name="Barton G.J."/>
            <person name="Westrop G.D."/>
            <person name="Mueller S."/>
            <person name="Dessi D."/>
            <person name="Fiori P.L."/>
            <person name="Ren Q."/>
            <person name="Paulsen I."/>
            <person name="Zhang H."/>
            <person name="Bastida-Corcuera F.D."/>
            <person name="Simoes-Barbosa A."/>
            <person name="Brown M.T."/>
            <person name="Hayes R.D."/>
            <person name="Mukherjee M."/>
            <person name="Okumura C.Y."/>
            <person name="Schneider R."/>
            <person name="Smith A.J."/>
            <person name="Vanacova S."/>
            <person name="Villalvazo M."/>
            <person name="Haas B.J."/>
            <person name="Pertea M."/>
            <person name="Feldblyum T.V."/>
            <person name="Utterback T.R."/>
            <person name="Shu C.L."/>
            <person name="Osoegawa K."/>
            <person name="de Jong P.J."/>
            <person name="Hrdy I."/>
            <person name="Horvathova L."/>
            <person name="Zubacova Z."/>
            <person name="Dolezal P."/>
            <person name="Malik S.B."/>
            <person name="Logsdon J.M. Jr."/>
            <person name="Henze K."/>
            <person name="Gupta A."/>
            <person name="Wang C.C."/>
            <person name="Dunne R.L."/>
            <person name="Upcroft J.A."/>
            <person name="Upcroft P."/>
            <person name="White O."/>
            <person name="Salzberg S.L."/>
            <person name="Tang P."/>
            <person name="Chiu C.-H."/>
            <person name="Lee Y.-S."/>
            <person name="Embley T.M."/>
            <person name="Coombs G.H."/>
            <person name="Mottram J.C."/>
            <person name="Tachezy J."/>
            <person name="Fraser-Liggett C.M."/>
            <person name="Johnson P.J."/>
        </authorList>
    </citation>
    <scope>NUCLEOTIDE SEQUENCE [LARGE SCALE GENOMIC DNA]</scope>
    <source>
        <strain evidence="3">G3</strain>
    </source>
</reference>
<accession>A2FJW0</accession>
<evidence type="ECO:0000256" key="2">
    <source>
        <dbReference type="ARBA" id="ARBA00043974"/>
    </source>
</evidence>
<sequence length="127" mass="15068">MYEQWIPEEPVDRLREGLPNLRHGSVNQHPLEIAIEERRKTQFKDKFDELALLYGEGFANHEKMLYKLIKSTRIGFRTYERPDDLAIEVFTGDIDDVDFNDMFAPNGMRADIEFDPHEIQEKRLNIE</sequence>
<dbReference type="EMBL" id="DS113836">
    <property type="protein sequence ID" value="EAX94812.1"/>
    <property type="molecule type" value="Genomic_DNA"/>
</dbReference>
<dbReference type="InParanoid" id="A2FJW0"/>
<dbReference type="InterPro" id="IPR008012">
    <property type="entry name" value="Ump1"/>
</dbReference>